<dbReference type="Pfam" id="PF06100">
    <property type="entry name" value="MCRA"/>
    <property type="match status" value="1"/>
</dbReference>
<evidence type="ECO:0000313" key="2">
    <source>
        <dbReference type="Proteomes" id="UP000469559"/>
    </source>
</evidence>
<dbReference type="EMBL" id="QGMF01000169">
    <property type="protein sequence ID" value="TVY18476.1"/>
    <property type="molecule type" value="Genomic_DNA"/>
</dbReference>
<reference evidence="1 2" key="1">
    <citation type="submission" date="2018-05" db="EMBL/GenBank/DDBJ databases">
        <title>Whole genome sequencing for identification of molecular markers to develop diagnostic detection tools for the regulated plant pathogen Lachnellula willkommii.</title>
        <authorList>
            <person name="Giroux E."/>
            <person name="Bilodeau G."/>
        </authorList>
    </citation>
    <scope>NUCLEOTIDE SEQUENCE [LARGE SCALE GENOMIC DNA]</scope>
    <source>
        <strain evidence="1 2">CBS 203.66</strain>
    </source>
</reference>
<dbReference type="PANTHER" id="PTHR37417:SF2">
    <property type="entry name" value="67 KDA MYOSIN-CROSS-REACTIVE ANTIGEN FAMILY PROTEIN (AFU_ORTHOLOGUE AFUA_5G09970)"/>
    <property type="match status" value="1"/>
</dbReference>
<sequence>MINTPPGLHVKYHSYDIDSQPGHLVDNGNLNARLFKIYLHATTSHCLVDLLTGRTSTEVALQDLASGTNNSPPKALRTPDVAKTAPDGSWALWSTLASPDSNPQFWSEFGNPTNFYTRVERSNWLSFTVTLKDPSFMGKV</sequence>
<gene>
    <name evidence="1" type="ORF">LARI1_G002010</name>
</gene>
<dbReference type="Gene3D" id="3.50.50.60">
    <property type="entry name" value="FAD/NAD(P)-binding domain"/>
    <property type="match status" value="1"/>
</dbReference>
<dbReference type="InterPro" id="IPR036188">
    <property type="entry name" value="FAD/NAD-bd_sf"/>
</dbReference>
<name>A0A8T9BGE8_9HELO</name>
<accession>A0A8T9BGE8</accession>
<dbReference type="GO" id="GO:0006631">
    <property type="term" value="P:fatty acid metabolic process"/>
    <property type="evidence" value="ECO:0007669"/>
    <property type="project" value="InterPro"/>
</dbReference>
<dbReference type="Proteomes" id="UP000469559">
    <property type="component" value="Unassembled WGS sequence"/>
</dbReference>
<protein>
    <submittedName>
        <fullName evidence="1">Uncharacterized protein</fullName>
    </submittedName>
</protein>
<keyword evidence="2" id="KW-1185">Reference proteome</keyword>
<dbReference type="AlphaFoldDB" id="A0A8T9BGE8"/>
<organism evidence="1 2">
    <name type="scientific">Lachnellula arida</name>
    <dbReference type="NCBI Taxonomy" id="1316785"/>
    <lineage>
        <taxon>Eukaryota</taxon>
        <taxon>Fungi</taxon>
        <taxon>Dikarya</taxon>
        <taxon>Ascomycota</taxon>
        <taxon>Pezizomycotina</taxon>
        <taxon>Leotiomycetes</taxon>
        <taxon>Helotiales</taxon>
        <taxon>Lachnaceae</taxon>
        <taxon>Lachnellula</taxon>
    </lineage>
</organism>
<proteinExistence type="predicted"/>
<evidence type="ECO:0000313" key="1">
    <source>
        <dbReference type="EMBL" id="TVY18476.1"/>
    </source>
</evidence>
<dbReference type="GO" id="GO:0050151">
    <property type="term" value="F:oleate hydratase activity"/>
    <property type="evidence" value="ECO:0007669"/>
    <property type="project" value="InterPro"/>
</dbReference>
<dbReference type="PANTHER" id="PTHR37417">
    <property type="entry name" value="67 KDA MYOSIN-CROSS-REACTIVE ANTIGEN FAMILY PROTEIN (AFU_ORTHOLOGUE AFUA_5G09970)"/>
    <property type="match status" value="1"/>
</dbReference>
<dbReference type="OrthoDB" id="545169at2759"/>
<dbReference type="InterPro" id="IPR010354">
    <property type="entry name" value="Oleate_hydratase"/>
</dbReference>
<comment type="caution">
    <text evidence="1">The sequence shown here is derived from an EMBL/GenBank/DDBJ whole genome shotgun (WGS) entry which is preliminary data.</text>
</comment>
<dbReference type="GO" id="GO:0071949">
    <property type="term" value="F:FAD binding"/>
    <property type="evidence" value="ECO:0007669"/>
    <property type="project" value="InterPro"/>
</dbReference>